<gene>
    <name evidence="1" type="ORF">ECRASSUSDP1_LOCUS10964</name>
</gene>
<comment type="caution">
    <text evidence="1">The sequence shown here is derived from an EMBL/GenBank/DDBJ whole genome shotgun (WGS) entry which is preliminary data.</text>
</comment>
<dbReference type="EMBL" id="CAMPGE010010814">
    <property type="protein sequence ID" value="CAI2369661.1"/>
    <property type="molecule type" value="Genomic_DNA"/>
</dbReference>
<evidence type="ECO:0000313" key="1">
    <source>
        <dbReference type="EMBL" id="CAI2369661.1"/>
    </source>
</evidence>
<dbReference type="Proteomes" id="UP001295684">
    <property type="component" value="Unassembled WGS sequence"/>
</dbReference>
<name>A0AAD1UKR8_EUPCR</name>
<organism evidence="1 2">
    <name type="scientific">Euplotes crassus</name>
    <dbReference type="NCBI Taxonomy" id="5936"/>
    <lineage>
        <taxon>Eukaryota</taxon>
        <taxon>Sar</taxon>
        <taxon>Alveolata</taxon>
        <taxon>Ciliophora</taxon>
        <taxon>Intramacronucleata</taxon>
        <taxon>Spirotrichea</taxon>
        <taxon>Hypotrichia</taxon>
        <taxon>Euplotida</taxon>
        <taxon>Euplotidae</taxon>
        <taxon>Moneuplotes</taxon>
    </lineage>
</organism>
<keyword evidence="2" id="KW-1185">Reference proteome</keyword>
<proteinExistence type="predicted"/>
<accession>A0AAD1UKR8</accession>
<sequence>MLNKDSEASLACALVGPEDIPIDLDLQWTRSTSQDYEPLSISKMSSCTEEGIMLDFNDCLGYQSSDILFGKDHDKLDLTRQEQQEDPQQKHSDIVECNSKVKVSEQKQSVEKEKEMKNKTISVCTSNELIIKSCSKHAPIDSKKFDIVPFLLERLDPSYHQRIYEEEKSRNRQGRPRLFNNRGKDAILSMIFDRIISKGQRRSDKPRSDSFNASVFRSANKVPDYILKHVGSKCKFKSVNIEEVLESYAEAFTVGYVPTMLAGKPVKDKIKMFCQFIVLSFPKPKVKRIISMLKEAEYLSLDECQNLLHQLKSRKLSSKKSFQNLARQNICFKNIILRLLSSLDSFDIKNKRGLRSVLEKIITK</sequence>
<dbReference type="AlphaFoldDB" id="A0AAD1UKR8"/>
<reference evidence="1" key="1">
    <citation type="submission" date="2023-07" db="EMBL/GenBank/DDBJ databases">
        <authorList>
            <consortium name="AG Swart"/>
            <person name="Singh M."/>
            <person name="Singh A."/>
            <person name="Seah K."/>
            <person name="Emmerich C."/>
        </authorList>
    </citation>
    <scope>NUCLEOTIDE SEQUENCE</scope>
    <source>
        <strain evidence="1">DP1</strain>
    </source>
</reference>
<evidence type="ECO:0000313" key="2">
    <source>
        <dbReference type="Proteomes" id="UP001295684"/>
    </source>
</evidence>
<protein>
    <submittedName>
        <fullName evidence="1">Uncharacterized protein</fullName>
    </submittedName>
</protein>